<feature type="transmembrane region" description="Helical" evidence="1">
    <location>
        <begin position="60"/>
        <end position="81"/>
    </location>
</feature>
<protein>
    <submittedName>
        <fullName evidence="2">Uncharacterized protein</fullName>
    </submittedName>
</protein>
<dbReference type="HOGENOM" id="CLU_120305_2_1_1"/>
<dbReference type="Gramene" id="OPUNC06G02960.1">
    <property type="protein sequence ID" value="OPUNC06G02960.1"/>
    <property type="gene ID" value="OPUNC06G02960"/>
</dbReference>
<name>A0A0E0L7T0_ORYPU</name>
<sequence>MASWLAYVGFGFLTVNSLLAINRSHGDITGIAFVATSYLSLLLLFWCLQQHERAPANSPAISRYKAGVWLSTALLAVVFSWRVSELMPWPVAVVIWLMAASTVLGGYCAPFVWPGPQ</sequence>
<dbReference type="EnsemblPlants" id="OPUNC06G02960.1">
    <property type="protein sequence ID" value="OPUNC06G02960.1"/>
    <property type="gene ID" value="OPUNC06G02960"/>
</dbReference>
<keyword evidence="1" id="KW-1133">Transmembrane helix</keyword>
<feature type="transmembrane region" description="Helical" evidence="1">
    <location>
        <begin position="93"/>
        <end position="113"/>
    </location>
</feature>
<reference evidence="2" key="1">
    <citation type="submission" date="2015-04" db="UniProtKB">
        <authorList>
            <consortium name="EnsemblPlants"/>
        </authorList>
    </citation>
    <scope>IDENTIFICATION</scope>
</reference>
<dbReference type="Pfam" id="PF20100">
    <property type="entry name" value="DUF6490"/>
    <property type="match status" value="1"/>
</dbReference>
<dbReference type="PANTHER" id="PTHR46610:SF1">
    <property type="entry name" value="OS06G0147300 PROTEIN"/>
    <property type="match status" value="1"/>
</dbReference>
<dbReference type="AlphaFoldDB" id="A0A0E0L7T0"/>
<keyword evidence="3" id="KW-1185">Reference proteome</keyword>
<dbReference type="Gramene" id="OPUNC06G02910.1">
    <property type="protein sequence ID" value="OPUNC06G02910.1"/>
    <property type="gene ID" value="OPUNC06G02910"/>
</dbReference>
<dbReference type="STRING" id="4537.A0A0E0L7T0"/>
<dbReference type="InterPro" id="IPR045501">
    <property type="entry name" value="DUF6490"/>
</dbReference>
<dbReference type="OMA" id="AINRSHG"/>
<keyword evidence="1" id="KW-0812">Transmembrane</keyword>
<dbReference type="EnsemblPlants" id="OPUNC06G02910.1">
    <property type="protein sequence ID" value="OPUNC06G02910.1"/>
    <property type="gene ID" value="OPUNC06G02910"/>
</dbReference>
<keyword evidence="1" id="KW-0472">Membrane</keyword>
<accession>A0A0E0L7T0</accession>
<feature type="transmembrane region" description="Helical" evidence="1">
    <location>
        <begin position="30"/>
        <end position="48"/>
    </location>
</feature>
<dbReference type="Proteomes" id="UP000026962">
    <property type="component" value="Chromosome 6"/>
</dbReference>
<evidence type="ECO:0000313" key="2">
    <source>
        <dbReference type="EnsemblPlants" id="OPUNC06G02910.1"/>
    </source>
</evidence>
<reference evidence="2" key="2">
    <citation type="submission" date="2018-05" db="EMBL/GenBank/DDBJ databases">
        <title>OpunRS2 (Oryza punctata Reference Sequence Version 2).</title>
        <authorList>
            <person name="Zhang J."/>
            <person name="Kudrna D."/>
            <person name="Lee S."/>
            <person name="Talag J."/>
            <person name="Welchert J."/>
            <person name="Wing R.A."/>
        </authorList>
    </citation>
    <scope>NUCLEOTIDE SEQUENCE [LARGE SCALE GENOMIC DNA]</scope>
</reference>
<evidence type="ECO:0000256" key="1">
    <source>
        <dbReference type="SAM" id="Phobius"/>
    </source>
</evidence>
<organism evidence="2">
    <name type="scientific">Oryza punctata</name>
    <name type="common">Red rice</name>
    <dbReference type="NCBI Taxonomy" id="4537"/>
    <lineage>
        <taxon>Eukaryota</taxon>
        <taxon>Viridiplantae</taxon>
        <taxon>Streptophyta</taxon>
        <taxon>Embryophyta</taxon>
        <taxon>Tracheophyta</taxon>
        <taxon>Spermatophyta</taxon>
        <taxon>Magnoliopsida</taxon>
        <taxon>Liliopsida</taxon>
        <taxon>Poales</taxon>
        <taxon>Poaceae</taxon>
        <taxon>BOP clade</taxon>
        <taxon>Oryzoideae</taxon>
        <taxon>Oryzeae</taxon>
        <taxon>Oryzinae</taxon>
        <taxon>Oryza</taxon>
    </lineage>
</organism>
<evidence type="ECO:0000313" key="3">
    <source>
        <dbReference type="Proteomes" id="UP000026962"/>
    </source>
</evidence>
<dbReference type="PANTHER" id="PTHR46610">
    <property type="entry name" value="OS05G0181300 PROTEIN"/>
    <property type="match status" value="1"/>
</dbReference>
<proteinExistence type="predicted"/>